<dbReference type="KEGG" id="lak:106178743"/>
<dbReference type="PANTHER" id="PTHR21329">
    <property type="entry name" value="PHOSPHATIDYLINOSITOL N-ACETYLGLUCOSAMINYLTRANSFERASE SUBUNIT Q-RELATED"/>
    <property type="match status" value="1"/>
</dbReference>
<evidence type="ECO:0000313" key="2">
    <source>
        <dbReference type="Proteomes" id="UP000085678"/>
    </source>
</evidence>
<protein>
    <submittedName>
        <fullName evidence="3">Phosphatidylinositol N-acetylglucosaminyltransferase subunit Q</fullName>
    </submittedName>
</protein>
<accession>A0A1S3K4Q5</accession>
<reference evidence="3" key="1">
    <citation type="submission" date="2025-08" db="UniProtKB">
        <authorList>
            <consortium name="RefSeq"/>
        </authorList>
    </citation>
    <scope>IDENTIFICATION</scope>
    <source>
        <tissue evidence="3">Gonads</tissue>
    </source>
</reference>
<feature type="transmembrane region" description="Helical" evidence="1">
    <location>
        <begin position="430"/>
        <end position="454"/>
    </location>
</feature>
<proteinExistence type="predicted"/>
<keyword evidence="3" id="KW-0808">Transferase</keyword>
<feature type="transmembrane region" description="Helical" evidence="1">
    <location>
        <begin position="328"/>
        <end position="347"/>
    </location>
</feature>
<dbReference type="Proteomes" id="UP000085678">
    <property type="component" value="Unplaced"/>
</dbReference>
<dbReference type="Pfam" id="PF05024">
    <property type="entry name" value="Gpi1"/>
    <property type="match status" value="1"/>
</dbReference>
<gene>
    <name evidence="3" type="primary">LOC106178743</name>
</gene>
<dbReference type="STRING" id="7574.A0A1S3K4Q5"/>
<feature type="transmembrane region" description="Helical" evidence="1">
    <location>
        <begin position="382"/>
        <end position="409"/>
    </location>
</feature>
<dbReference type="GO" id="GO:0016020">
    <property type="term" value="C:membrane"/>
    <property type="evidence" value="ECO:0007669"/>
    <property type="project" value="InterPro"/>
</dbReference>
<dbReference type="GeneID" id="106178743"/>
<dbReference type="InParanoid" id="A0A1S3K4Q5"/>
<dbReference type="GO" id="GO:0016757">
    <property type="term" value="F:glycosyltransferase activity"/>
    <property type="evidence" value="ECO:0007669"/>
    <property type="project" value="UniProtKB-KW"/>
</dbReference>
<dbReference type="GO" id="GO:0005783">
    <property type="term" value="C:endoplasmic reticulum"/>
    <property type="evidence" value="ECO:0007669"/>
    <property type="project" value="TreeGrafter"/>
</dbReference>
<dbReference type="PANTHER" id="PTHR21329:SF3">
    <property type="entry name" value="PHOSPHATIDYLINOSITOL N-ACETYLGLUCOSAMINYLTRANSFERASE SUBUNIT Q"/>
    <property type="match status" value="1"/>
</dbReference>
<keyword evidence="1" id="KW-0472">Membrane</keyword>
<feature type="transmembrane region" description="Helical" evidence="1">
    <location>
        <begin position="354"/>
        <end position="376"/>
    </location>
</feature>
<keyword evidence="1" id="KW-1133">Transmembrane helix</keyword>
<evidence type="ECO:0000313" key="3">
    <source>
        <dbReference type="RefSeq" id="XP_013417502.1"/>
    </source>
</evidence>
<name>A0A1S3K4Q5_LINAN</name>
<feature type="transmembrane region" description="Helical" evidence="1">
    <location>
        <begin position="263"/>
        <end position="281"/>
    </location>
</feature>
<keyword evidence="3" id="KW-0328">Glycosyltransferase</keyword>
<dbReference type="InterPro" id="IPR007720">
    <property type="entry name" value="PigQ/GPI1"/>
</dbReference>
<dbReference type="AlphaFoldDB" id="A0A1S3K4Q5"/>
<dbReference type="GO" id="GO:0006506">
    <property type="term" value="P:GPI anchor biosynthetic process"/>
    <property type="evidence" value="ECO:0007669"/>
    <property type="project" value="InterPro"/>
</dbReference>
<evidence type="ECO:0000256" key="1">
    <source>
        <dbReference type="SAM" id="Phobius"/>
    </source>
</evidence>
<dbReference type="OrthoDB" id="70250at2759"/>
<keyword evidence="2" id="KW-1185">Reference proteome</keyword>
<sequence length="563" mass="64298">MEIKQDVLRLFLPCQCLVSAPGYLVGVILKQNNFVCITGLVHNARNGHLFEDIKTKKDNMRVVGRWKRLNEDPLMKGDIQVDGRNDIWILLEEGISGLPTCTVSEDFMVTNHLTCVTVIIFDASLLLASMCIRDRFNCYQESKSTVLACLVKCLKTRQEASEEINSRIKEHNTYESFTHLIEPGPVESFSTFSLMTVFHKLLLLVVACGSKIGNSRFFQNKVSDFILSLFASVTQIKLKYRQLCRAVMDTGEGSGAHFRVQNIASLLLLDIVIGILFMMWMSSSAQTDLIANWMMTQADHVSRQLNVLLKWMMGFPAGLKLNSQLDQLLGNFFLYHIFLWTGYLNLLRPVLSHVLLFISYMGCLGFTVQLCLLRDLVSMATLHIYCFYVYAAKLYNLQVSVLGSLWRLFRGKKWNVLRHRVDSASYDVDQLFIGTLLFTILLFLLPTTALYYVVFTALRLLVLTFQGTLFKTVGFVNSLPIYSVILRLFHSEQIAGDICLEVLNKISQGPLYLTCAVIQLPFSKIYSMFRLDVQKTESYYTWTKFGKRLILGELVYPWVEKGD</sequence>
<keyword evidence="1" id="KW-0812">Transmembrane</keyword>
<dbReference type="RefSeq" id="XP_013417502.1">
    <property type="nucleotide sequence ID" value="XM_013562048.2"/>
</dbReference>
<organism evidence="2 3">
    <name type="scientific">Lingula anatina</name>
    <name type="common">Brachiopod</name>
    <name type="synonym">Lingula unguis</name>
    <dbReference type="NCBI Taxonomy" id="7574"/>
    <lineage>
        <taxon>Eukaryota</taxon>
        <taxon>Metazoa</taxon>
        <taxon>Spiralia</taxon>
        <taxon>Lophotrochozoa</taxon>
        <taxon>Brachiopoda</taxon>
        <taxon>Linguliformea</taxon>
        <taxon>Lingulata</taxon>
        <taxon>Lingulida</taxon>
        <taxon>Linguloidea</taxon>
        <taxon>Lingulidae</taxon>
        <taxon>Lingula</taxon>
    </lineage>
</organism>